<organism evidence="1">
    <name type="scientific">uncultured Caudovirales phage</name>
    <dbReference type="NCBI Taxonomy" id="2100421"/>
    <lineage>
        <taxon>Viruses</taxon>
        <taxon>Duplodnaviria</taxon>
        <taxon>Heunggongvirae</taxon>
        <taxon>Uroviricota</taxon>
        <taxon>Caudoviricetes</taxon>
        <taxon>Peduoviridae</taxon>
        <taxon>Maltschvirus</taxon>
        <taxon>Maltschvirus maltsch</taxon>
    </lineage>
</organism>
<reference evidence="1" key="1">
    <citation type="submission" date="2020-05" db="EMBL/GenBank/DDBJ databases">
        <authorList>
            <person name="Chiriac C."/>
            <person name="Salcher M."/>
            <person name="Ghai R."/>
            <person name="Kavagutti S V."/>
        </authorList>
    </citation>
    <scope>NUCLEOTIDE SEQUENCE</scope>
</reference>
<gene>
    <name evidence="1" type="ORF">UFOVP1311_10</name>
</gene>
<name>A0A6J5RUS4_9CAUD</name>
<accession>A0A6J5RUS4</accession>
<evidence type="ECO:0000313" key="1">
    <source>
        <dbReference type="EMBL" id="CAB4197358.1"/>
    </source>
</evidence>
<proteinExistence type="predicted"/>
<sequence length="559" mass="62717">MADQIFQITFKPGILRDGSPFQGEYCTNGQWVRFFRGMPQNIGGMKAVRFLNAGKFNTTTINALYVDKSIAGETLLFLGGRTRLLPNFSGTIIAMNVSASFDAITQIDTDPNADYVGVYYQIIPIVFQSGLNKIQSVLCIARMIDDITNADPVKAIWNYDYNGRRLDPVIKMTDTNQNYNLLLAEMTGGALFINPYLFIYGANGLVRWSKSKEINNDLTNPFQFDLTKYSINISTDKVIYGSAIRGGTASPSALFWTLGSVVRITNVGKLKVVEDADDIDFKREVITNDSSILSSNCVVEYDGIFYWPGTGRFFIYNGVVIPLENNLNRQTFFDNVDMNKRQRVFGVKNVAKDEIWWFYPEIANAGNADIGCTRAVIYNIIDNSWYDTAIERDCGYFDNVSGNMYTVGKNLTPYLGDNNNYIWQHGVEQDQNNPNYPIANNPGVAVNPIESKFTTPIISYATFNNFKQPSGIDKWMQIKRIEPNFVLTKNANLTITINSQEYPSSEVISSDNFTIDNNTKRVEGMFQGRNISFTISSNSLGSGYKMGINFVMADIGDGR</sequence>
<protein>
    <submittedName>
        <fullName evidence="1">Uncharacterized protein</fullName>
    </submittedName>
</protein>
<dbReference type="EMBL" id="LR797257">
    <property type="protein sequence ID" value="CAB4197358.1"/>
    <property type="molecule type" value="Genomic_DNA"/>
</dbReference>